<name>A0A6J4I978_9CHLR</name>
<evidence type="ECO:0000256" key="5">
    <source>
        <dbReference type="ARBA" id="ARBA00022679"/>
    </source>
</evidence>
<dbReference type="SMART" id="SM00304">
    <property type="entry name" value="HAMP"/>
    <property type="match status" value="1"/>
</dbReference>
<dbReference type="EMBL" id="CADCTK010000372">
    <property type="protein sequence ID" value="CAA9244926.1"/>
    <property type="molecule type" value="Genomic_DNA"/>
</dbReference>
<evidence type="ECO:0000259" key="13">
    <source>
        <dbReference type="PROSITE" id="PS50885"/>
    </source>
</evidence>
<feature type="domain" description="HAMP" evidence="13">
    <location>
        <begin position="364"/>
        <end position="416"/>
    </location>
</feature>
<feature type="transmembrane region" description="Helical" evidence="11">
    <location>
        <begin position="34"/>
        <end position="56"/>
    </location>
</feature>
<feature type="transmembrane region" description="Helical" evidence="11">
    <location>
        <begin position="337"/>
        <end position="363"/>
    </location>
</feature>
<evidence type="ECO:0000256" key="7">
    <source>
        <dbReference type="ARBA" id="ARBA00023012"/>
    </source>
</evidence>
<dbReference type="Pfam" id="PF00512">
    <property type="entry name" value="HisKA"/>
    <property type="match status" value="1"/>
</dbReference>
<dbReference type="SUPFAM" id="SSF55874">
    <property type="entry name" value="ATPase domain of HSP90 chaperone/DNA topoisomerase II/histidine kinase"/>
    <property type="match status" value="1"/>
</dbReference>
<keyword evidence="9" id="KW-0175">Coiled coil</keyword>
<dbReference type="GO" id="GO:0000155">
    <property type="term" value="F:phosphorelay sensor kinase activity"/>
    <property type="evidence" value="ECO:0007669"/>
    <property type="project" value="InterPro"/>
</dbReference>
<evidence type="ECO:0000256" key="9">
    <source>
        <dbReference type="SAM" id="Coils"/>
    </source>
</evidence>
<keyword evidence="11" id="KW-0812">Transmembrane</keyword>
<dbReference type="Gene3D" id="6.10.340.10">
    <property type="match status" value="1"/>
</dbReference>
<evidence type="ECO:0000256" key="8">
    <source>
        <dbReference type="ARBA" id="ARBA00023136"/>
    </source>
</evidence>
<evidence type="ECO:0000313" key="14">
    <source>
        <dbReference type="EMBL" id="CAA9244926.1"/>
    </source>
</evidence>
<dbReference type="PRINTS" id="PR00344">
    <property type="entry name" value="BCTRLSENSOR"/>
</dbReference>
<comment type="subcellular location">
    <subcellularLocation>
        <location evidence="2">Membrane</location>
    </subcellularLocation>
</comment>
<dbReference type="CDD" id="cd00082">
    <property type="entry name" value="HisKA"/>
    <property type="match status" value="1"/>
</dbReference>
<keyword evidence="4" id="KW-0597">Phosphoprotein</keyword>
<dbReference type="EC" id="2.7.13.3" evidence="3"/>
<dbReference type="InterPro" id="IPR003594">
    <property type="entry name" value="HATPase_dom"/>
</dbReference>
<dbReference type="AlphaFoldDB" id="A0A6J4I978"/>
<keyword evidence="6" id="KW-0418">Kinase</keyword>
<dbReference type="FunFam" id="1.10.287.130:FF:000001">
    <property type="entry name" value="Two-component sensor histidine kinase"/>
    <property type="match status" value="1"/>
</dbReference>
<dbReference type="Gene3D" id="1.10.287.130">
    <property type="match status" value="1"/>
</dbReference>
<evidence type="ECO:0000256" key="4">
    <source>
        <dbReference type="ARBA" id="ARBA00022553"/>
    </source>
</evidence>
<feature type="region of interest" description="Disordered" evidence="10">
    <location>
        <begin position="653"/>
        <end position="689"/>
    </location>
</feature>
<dbReference type="PROSITE" id="PS50885">
    <property type="entry name" value="HAMP"/>
    <property type="match status" value="1"/>
</dbReference>
<dbReference type="PROSITE" id="PS50109">
    <property type="entry name" value="HIS_KIN"/>
    <property type="match status" value="1"/>
</dbReference>
<dbReference type="InterPro" id="IPR036890">
    <property type="entry name" value="HATPase_C_sf"/>
</dbReference>
<protein>
    <recommendedName>
        <fullName evidence="3">histidine kinase</fullName>
        <ecNumber evidence="3">2.7.13.3</ecNumber>
    </recommendedName>
</protein>
<keyword evidence="5" id="KW-0808">Transferase</keyword>
<feature type="coiled-coil region" evidence="9">
    <location>
        <begin position="411"/>
        <end position="438"/>
    </location>
</feature>
<accession>A0A6J4I978</accession>
<evidence type="ECO:0000256" key="3">
    <source>
        <dbReference type="ARBA" id="ARBA00012438"/>
    </source>
</evidence>
<feature type="transmembrane region" description="Helical" evidence="11">
    <location>
        <begin position="140"/>
        <end position="167"/>
    </location>
</feature>
<evidence type="ECO:0000256" key="11">
    <source>
        <dbReference type="SAM" id="Phobius"/>
    </source>
</evidence>
<dbReference type="PANTHER" id="PTHR43711">
    <property type="entry name" value="TWO-COMPONENT HISTIDINE KINASE"/>
    <property type="match status" value="1"/>
</dbReference>
<dbReference type="PANTHER" id="PTHR43711:SF1">
    <property type="entry name" value="HISTIDINE KINASE 1"/>
    <property type="match status" value="1"/>
</dbReference>
<dbReference type="SUPFAM" id="SSF47384">
    <property type="entry name" value="Homodimeric domain of signal transducing histidine kinase"/>
    <property type="match status" value="1"/>
</dbReference>
<comment type="catalytic activity">
    <reaction evidence="1">
        <text>ATP + protein L-histidine = ADP + protein N-phospho-L-histidine.</text>
        <dbReference type="EC" id="2.7.13.3"/>
    </reaction>
</comment>
<dbReference type="GO" id="GO:0016020">
    <property type="term" value="C:membrane"/>
    <property type="evidence" value="ECO:0007669"/>
    <property type="project" value="UniProtKB-SubCell"/>
</dbReference>
<reference evidence="14" key="1">
    <citation type="submission" date="2020-02" db="EMBL/GenBank/DDBJ databases">
        <authorList>
            <person name="Meier V. D."/>
        </authorList>
    </citation>
    <scope>NUCLEOTIDE SEQUENCE</scope>
    <source>
        <strain evidence="14">AVDCRST_MAG26</strain>
    </source>
</reference>
<dbReference type="FunFam" id="3.30.565.10:FF:000006">
    <property type="entry name" value="Sensor histidine kinase WalK"/>
    <property type="match status" value="1"/>
</dbReference>
<evidence type="ECO:0000256" key="6">
    <source>
        <dbReference type="ARBA" id="ARBA00022777"/>
    </source>
</evidence>
<gene>
    <name evidence="14" type="ORF">AVDCRST_MAG26-1618</name>
</gene>
<keyword evidence="8 11" id="KW-0472">Membrane</keyword>
<dbReference type="InterPro" id="IPR005467">
    <property type="entry name" value="His_kinase_dom"/>
</dbReference>
<dbReference type="InterPro" id="IPR003660">
    <property type="entry name" value="HAMP_dom"/>
</dbReference>
<feature type="transmembrane region" description="Helical" evidence="11">
    <location>
        <begin position="68"/>
        <end position="90"/>
    </location>
</feature>
<keyword evidence="11" id="KW-1133">Transmembrane helix</keyword>
<dbReference type="Pfam" id="PF02518">
    <property type="entry name" value="HATPase_c"/>
    <property type="match status" value="1"/>
</dbReference>
<evidence type="ECO:0000256" key="10">
    <source>
        <dbReference type="SAM" id="MobiDB-lite"/>
    </source>
</evidence>
<dbReference type="Pfam" id="PF00672">
    <property type="entry name" value="HAMP"/>
    <property type="match status" value="1"/>
</dbReference>
<feature type="transmembrane region" description="Helical" evidence="11">
    <location>
        <begin position="102"/>
        <end position="128"/>
    </location>
</feature>
<dbReference type="InterPro" id="IPR036097">
    <property type="entry name" value="HisK_dim/P_sf"/>
</dbReference>
<dbReference type="SUPFAM" id="SSF158472">
    <property type="entry name" value="HAMP domain-like"/>
    <property type="match status" value="1"/>
</dbReference>
<dbReference type="SMART" id="SM00387">
    <property type="entry name" value="HATPase_c"/>
    <property type="match status" value="1"/>
</dbReference>
<evidence type="ECO:0000259" key="12">
    <source>
        <dbReference type="PROSITE" id="PS50109"/>
    </source>
</evidence>
<dbReference type="Gene3D" id="3.30.565.10">
    <property type="entry name" value="Histidine kinase-like ATPase, C-terminal domain"/>
    <property type="match status" value="1"/>
</dbReference>
<organism evidence="14">
    <name type="scientific">uncultured Chloroflexia bacterium</name>
    <dbReference type="NCBI Taxonomy" id="1672391"/>
    <lineage>
        <taxon>Bacteria</taxon>
        <taxon>Bacillati</taxon>
        <taxon>Chloroflexota</taxon>
        <taxon>Chloroflexia</taxon>
        <taxon>environmental samples</taxon>
    </lineage>
</organism>
<dbReference type="InterPro" id="IPR050736">
    <property type="entry name" value="Sensor_HK_Regulatory"/>
</dbReference>
<dbReference type="SMART" id="SM00388">
    <property type="entry name" value="HisKA"/>
    <property type="match status" value="1"/>
</dbReference>
<proteinExistence type="predicted"/>
<dbReference type="CDD" id="cd16922">
    <property type="entry name" value="HATPase_EvgS-ArcB-TorS-like"/>
    <property type="match status" value="1"/>
</dbReference>
<keyword evidence="7" id="KW-0902">Two-component regulatory system</keyword>
<evidence type="ECO:0000256" key="1">
    <source>
        <dbReference type="ARBA" id="ARBA00000085"/>
    </source>
</evidence>
<sequence>MARVGFRRSLFEALVAAALLTLLGYPVGWSGSTVLTGLLALALVPVYAVAAWRLGPGRGVIGRRAARVAAWAALFGILSTLVDLAIIRLVPYPLPFPGGDHLVLLLASTLFLTTIVFLPARALINIWIGRHNYLRWRLTLSYVLVSSLAAVVVYAVLGLYIGLISLVQAPPLIEPSRAAERAARALTPAMLDDGVREQSQPLVDALYRGEVRLPVAQGEMLRDAADERPLQGLRRIILLEPSGNVLGSAGRNAPPPGTRLPRDQEVAYTLLLAEVGGGGCANGRPAQGTLADSAACGIVDQRGSLTATVIVETMAAERSAQIGAAVGRIFGMFATSLAAVLGGLVLASVIMLPLAGGIGYWLARRVTRRIERLATATGALASGDLNRQVEVGQEDEIGRLSANFNTMARQLAEREHRLSEAAARAEALLEANRRLVANVSHELRTPLTTLSGYIEALEQEHGDKLPAHDLAVIEGEIQRLTALIEDLFTLARAEARQLPMSVERVDAGARVRHLVETLRPLARRERQIELVSSLPTDLPEVLADQRRLEQVLLNLAHNALRYTPPGGIIAFEGAADDTYVTITVSDTGVGIPAEEQALVFERFYRGDSSRTRESGGAGLGLALVRELVEAMGGSVAADSTPGRGSRFQVRLQRAELEAPNRPAGVPAGAETRHEDARRPAQSHAPRGAD</sequence>
<feature type="domain" description="Histidine kinase" evidence="12">
    <location>
        <begin position="438"/>
        <end position="655"/>
    </location>
</feature>
<dbReference type="InterPro" id="IPR004358">
    <property type="entry name" value="Sig_transdc_His_kin-like_C"/>
</dbReference>
<dbReference type="CDD" id="cd06225">
    <property type="entry name" value="HAMP"/>
    <property type="match status" value="1"/>
</dbReference>
<evidence type="ECO:0000256" key="2">
    <source>
        <dbReference type="ARBA" id="ARBA00004370"/>
    </source>
</evidence>
<dbReference type="InterPro" id="IPR003661">
    <property type="entry name" value="HisK_dim/P_dom"/>
</dbReference>